<name>A0A105S6Z0_9BURK</name>
<dbReference type="GO" id="GO:0008168">
    <property type="term" value="F:methyltransferase activity"/>
    <property type="evidence" value="ECO:0007669"/>
    <property type="project" value="TreeGrafter"/>
</dbReference>
<accession>A0A105S6Z0</accession>
<dbReference type="Proteomes" id="UP000095100">
    <property type="component" value="Chromosome 3"/>
</dbReference>
<dbReference type="AlphaFoldDB" id="A0A105S6Z0"/>
<evidence type="ECO:0000313" key="5">
    <source>
        <dbReference type="Proteomes" id="UP000095100"/>
    </source>
</evidence>
<organism evidence="3 4">
    <name type="scientific">Burkholderia ubonensis</name>
    <dbReference type="NCBI Taxonomy" id="101571"/>
    <lineage>
        <taxon>Bacteria</taxon>
        <taxon>Pseudomonadati</taxon>
        <taxon>Pseudomonadota</taxon>
        <taxon>Betaproteobacteria</taxon>
        <taxon>Burkholderiales</taxon>
        <taxon>Burkholderiaceae</taxon>
        <taxon>Burkholderia</taxon>
        <taxon>Burkholderia cepacia complex</taxon>
    </lineage>
</organism>
<dbReference type="Proteomes" id="UP000057910">
    <property type="component" value="Unassembled WGS sequence"/>
</dbReference>
<protein>
    <recommendedName>
        <fullName evidence="1">Methyltransferase domain-containing protein</fullName>
    </recommendedName>
</protein>
<dbReference type="Gene3D" id="3.40.50.150">
    <property type="entry name" value="Vaccinia Virus protein VP39"/>
    <property type="match status" value="1"/>
</dbReference>
<dbReference type="CDD" id="cd02440">
    <property type="entry name" value="AdoMet_MTases"/>
    <property type="match status" value="1"/>
</dbReference>
<reference evidence="3 4" key="1">
    <citation type="submission" date="2015-11" db="EMBL/GenBank/DDBJ databases">
        <title>Expanding the genomic diversity of Burkholderia species for the development of highly accurate diagnostics.</title>
        <authorList>
            <person name="Sahl J."/>
            <person name="Keim P."/>
            <person name="Wagner D."/>
        </authorList>
    </citation>
    <scope>NUCLEOTIDE SEQUENCE [LARGE SCALE GENOMIC DNA]</scope>
    <source>
        <strain evidence="3 4">MSMB1585WGS</strain>
    </source>
</reference>
<evidence type="ECO:0000313" key="2">
    <source>
        <dbReference type="EMBL" id="AOK21755.1"/>
    </source>
</evidence>
<feature type="domain" description="Methyltransferase" evidence="1">
    <location>
        <begin position="49"/>
        <end position="144"/>
    </location>
</feature>
<proteinExistence type="predicted"/>
<dbReference type="InterPro" id="IPR050508">
    <property type="entry name" value="Methyltransf_Superfamily"/>
</dbReference>
<gene>
    <name evidence="3" type="ORF">WJ68_27590</name>
    <name evidence="2" type="ORF">WK67_03175</name>
</gene>
<dbReference type="Pfam" id="PF13649">
    <property type="entry name" value="Methyltransf_25"/>
    <property type="match status" value="1"/>
</dbReference>
<sequence>MLMSTTLDHRDTHWKDLAGSYDAIMAKVPQMHDLFAEIVRHLPVDAGRILDLGAGTGNLLKAAATARPDAQLIALDPAEPMLDMLRTKFDGQQDVACIVGSAHAIDLPDGSVDAVVSNYALHHLTHDEKRICAREVMRVLRPGGKFIYGDQHCRTMGGPDDPAWVADMFSLLSDKAMHYLRTAGLARMLLQIELMPKFLRADGEMPVPVDYWLECLDAAGFPPATVVKMAPAELLNCVIVAVKPC</sequence>
<evidence type="ECO:0000259" key="1">
    <source>
        <dbReference type="Pfam" id="PF13649"/>
    </source>
</evidence>
<dbReference type="SUPFAM" id="SSF53335">
    <property type="entry name" value="S-adenosyl-L-methionine-dependent methyltransferases"/>
    <property type="match status" value="1"/>
</dbReference>
<dbReference type="EMBL" id="LPAD01000110">
    <property type="protein sequence ID" value="KVN74885.1"/>
    <property type="molecule type" value="Genomic_DNA"/>
</dbReference>
<dbReference type="EMBL" id="CP013445">
    <property type="protein sequence ID" value="AOK21755.1"/>
    <property type="molecule type" value="Genomic_DNA"/>
</dbReference>
<dbReference type="InterPro" id="IPR041698">
    <property type="entry name" value="Methyltransf_25"/>
</dbReference>
<dbReference type="InterPro" id="IPR029063">
    <property type="entry name" value="SAM-dependent_MTases_sf"/>
</dbReference>
<evidence type="ECO:0000313" key="3">
    <source>
        <dbReference type="EMBL" id="KVN74885.1"/>
    </source>
</evidence>
<evidence type="ECO:0000313" key="4">
    <source>
        <dbReference type="Proteomes" id="UP000057910"/>
    </source>
</evidence>
<reference evidence="2 5" key="2">
    <citation type="submission" date="2015-12" db="EMBL/GenBank/DDBJ databases">
        <title>Diversity of Burkholderia near neighbor genomes.</title>
        <authorList>
            <person name="Sahl J."/>
            <person name="Wagner D."/>
            <person name="Keim P."/>
        </authorList>
    </citation>
    <scope>NUCLEOTIDE SEQUENCE [LARGE SCALE GENOMIC DNA]</scope>
    <source>
        <strain evidence="2 5">MSMB1189WGS</strain>
    </source>
</reference>
<dbReference type="PANTHER" id="PTHR42912">
    <property type="entry name" value="METHYLTRANSFERASE"/>
    <property type="match status" value="1"/>
</dbReference>